<evidence type="ECO:0000256" key="2">
    <source>
        <dbReference type="ARBA" id="ARBA00022692"/>
    </source>
</evidence>
<evidence type="ECO:0000256" key="3">
    <source>
        <dbReference type="ARBA" id="ARBA00022989"/>
    </source>
</evidence>
<keyword evidence="8" id="KW-1185">Reference proteome</keyword>
<keyword evidence="3 5" id="KW-1133">Transmembrane helix</keyword>
<reference evidence="8" key="1">
    <citation type="journal article" date="2019" name="Int. J. Syst. Evol. Microbiol.">
        <title>The Global Catalogue of Microorganisms (GCM) 10K type strain sequencing project: providing services to taxonomists for standard genome sequencing and annotation.</title>
        <authorList>
            <consortium name="The Broad Institute Genomics Platform"/>
            <consortium name="The Broad Institute Genome Sequencing Center for Infectious Disease"/>
            <person name="Wu L."/>
            <person name="Ma J."/>
        </authorList>
    </citation>
    <scope>NUCLEOTIDE SEQUENCE [LARGE SCALE GENOMIC DNA]</scope>
    <source>
        <strain evidence="8">JCM 14718</strain>
    </source>
</reference>
<feature type="transmembrane region" description="Helical" evidence="5">
    <location>
        <begin position="271"/>
        <end position="288"/>
    </location>
</feature>
<dbReference type="InterPro" id="IPR020846">
    <property type="entry name" value="MFS_dom"/>
</dbReference>
<evidence type="ECO:0000256" key="4">
    <source>
        <dbReference type="ARBA" id="ARBA00023136"/>
    </source>
</evidence>
<keyword evidence="4 5" id="KW-0472">Membrane</keyword>
<accession>A0ABP4T0X0</accession>
<dbReference type="RefSeq" id="WP_344311078.1">
    <property type="nucleotide sequence ID" value="NZ_BAAANY010000009.1"/>
</dbReference>
<protein>
    <submittedName>
        <fullName evidence="7">MFS transporter</fullName>
    </submittedName>
</protein>
<evidence type="ECO:0000313" key="8">
    <source>
        <dbReference type="Proteomes" id="UP001500618"/>
    </source>
</evidence>
<dbReference type="Gene3D" id="1.20.1250.20">
    <property type="entry name" value="MFS general substrate transporter like domains"/>
    <property type="match status" value="2"/>
</dbReference>
<feature type="transmembrane region" description="Helical" evidence="5">
    <location>
        <begin position="294"/>
        <end position="312"/>
    </location>
</feature>
<feature type="domain" description="Major facilitator superfamily (MFS) profile" evidence="6">
    <location>
        <begin position="167"/>
        <end position="406"/>
    </location>
</feature>
<organism evidence="7 8">
    <name type="scientific">Fodinicola feengrottensis</name>
    <dbReference type="NCBI Taxonomy" id="435914"/>
    <lineage>
        <taxon>Bacteria</taxon>
        <taxon>Bacillati</taxon>
        <taxon>Actinomycetota</taxon>
        <taxon>Actinomycetes</taxon>
        <taxon>Mycobacteriales</taxon>
        <taxon>Fodinicola</taxon>
    </lineage>
</organism>
<feature type="transmembrane region" description="Helical" evidence="5">
    <location>
        <begin position="360"/>
        <end position="383"/>
    </location>
</feature>
<proteinExistence type="predicted"/>
<feature type="transmembrane region" description="Helical" evidence="5">
    <location>
        <begin position="167"/>
        <end position="187"/>
    </location>
</feature>
<dbReference type="PANTHER" id="PTHR23542:SF1">
    <property type="entry name" value="MAJOR FACILITATOR SUPERFAMILY (MFS) PROFILE DOMAIN-CONTAINING PROTEIN"/>
    <property type="match status" value="1"/>
</dbReference>
<dbReference type="EMBL" id="BAAANY010000009">
    <property type="protein sequence ID" value="GAA1680506.1"/>
    <property type="molecule type" value="Genomic_DNA"/>
</dbReference>
<dbReference type="PROSITE" id="PS50850">
    <property type="entry name" value="MFS"/>
    <property type="match status" value="1"/>
</dbReference>
<evidence type="ECO:0000256" key="1">
    <source>
        <dbReference type="ARBA" id="ARBA00004651"/>
    </source>
</evidence>
<feature type="transmembrane region" description="Helical" evidence="5">
    <location>
        <begin position="48"/>
        <end position="66"/>
    </location>
</feature>
<feature type="transmembrane region" description="Helical" evidence="5">
    <location>
        <begin position="21"/>
        <end position="42"/>
    </location>
</feature>
<feature type="transmembrane region" description="Helical" evidence="5">
    <location>
        <begin position="208"/>
        <end position="225"/>
    </location>
</feature>
<gene>
    <name evidence="7" type="ORF">GCM10009765_32140</name>
</gene>
<dbReference type="SUPFAM" id="SSF103473">
    <property type="entry name" value="MFS general substrate transporter"/>
    <property type="match status" value="1"/>
</dbReference>
<feature type="transmembrane region" description="Helical" evidence="5">
    <location>
        <begin position="78"/>
        <end position="95"/>
    </location>
</feature>
<dbReference type="Pfam" id="PF07690">
    <property type="entry name" value="MFS_1"/>
    <property type="match status" value="1"/>
</dbReference>
<comment type="subcellular location">
    <subcellularLocation>
        <location evidence="1">Cell membrane</location>
        <topology evidence="1">Multi-pass membrane protein</topology>
    </subcellularLocation>
</comment>
<sequence length="406" mass="41403">MKQNPYRRVLAVPGMTRLLAVTTLARIPGLAASIVLTLYVVVGLHRGYAEAGLLATAMTLGTALSGPWRGRAIDRFGVRKALLPSIVAVAIFWSVAPLLSFVWLVPAAVLAGLFNPPVFSISRQAIGSMLPEELRRTGFALDSVLVEMSYMVGPLAGVLASTALSPAVTMVGLGAFQVIACLTLVVLNPRVVSAATEAVADKPQRAGMASPGFVSVLVLMASSTLALSGSEVAAIAVLRGQHQDVWIGVVLAVWAVGSMIGGLLYGGLSKAISSAAIVVSLGVATMLLTAAPNWWVLAIALLPVGMLCAPSISATVSDVNRLVPPVRRGEAMGWHGTAGTAGVSIGAPLAGLAIDYLGATWGFAITGGVGVALALAAIAIGRFGSGNGWRTRRVTLSTAAATAPAS</sequence>
<dbReference type="InterPro" id="IPR036259">
    <property type="entry name" value="MFS_trans_sf"/>
</dbReference>
<name>A0ABP4T0X0_9ACTN</name>
<evidence type="ECO:0000313" key="7">
    <source>
        <dbReference type="EMBL" id="GAA1680506.1"/>
    </source>
</evidence>
<evidence type="ECO:0000256" key="5">
    <source>
        <dbReference type="SAM" id="Phobius"/>
    </source>
</evidence>
<feature type="transmembrane region" description="Helical" evidence="5">
    <location>
        <begin position="333"/>
        <end position="354"/>
    </location>
</feature>
<dbReference type="PANTHER" id="PTHR23542">
    <property type="match status" value="1"/>
</dbReference>
<dbReference type="InterPro" id="IPR011701">
    <property type="entry name" value="MFS"/>
</dbReference>
<evidence type="ECO:0000259" key="6">
    <source>
        <dbReference type="PROSITE" id="PS50850"/>
    </source>
</evidence>
<dbReference type="Proteomes" id="UP001500618">
    <property type="component" value="Unassembled WGS sequence"/>
</dbReference>
<feature type="transmembrane region" description="Helical" evidence="5">
    <location>
        <begin position="245"/>
        <end position="264"/>
    </location>
</feature>
<keyword evidence="2 5" id="KW-0812">Transmembrane</keyword>
<comment type="caution">
    <text evidence="7">The sequence shown here is derived from an EMBL/GenBank/DDBJ whole genome shotgun (WGS) entry which is preliminary data.</text>
</comment>